<dbReference type="InterPro" id="IPR058240">
    <property type="entry name" value="rSAM_sf"/>
</dbReference>
<sequence>MTRSQERGAVRKPRGKAIPVALVYPNSYRVGMGNLGFQHVYHVMNAHPLIAAERFFVPDPPDSRKPESRILSEETGRPLRDYPLIAFSVPFENDYPYVPYMLRASGIPPLRKDRTRGDPLVIAGGVSVSMNPEPLAEFLDMAFIGEIPDETVQENGLASAIADLFTNGIPDAREFREVFRTVPGAYVPEAYHYRFRNDGSIEEIVVESGFPERVAAVKRRGKESSVPVSVLFSPEAEFGNDLLIETNRGCGRGCRFCASGWIHLPVRYAELTPLKNQIDEALATGKGIGLVGSDLAGHPRLKHMLRTIVDAGGRFSLSSIRPEGVSREIAELMARTGQKTATLAPETASPRLKSVIGKEIPSERFLELVELLVSAGIPNIRFYFMIGLPTETDEDVDFISDFVLECRKVFVEASKPLKRIGTIAVQVNPFVPKPWTPFQWAAMAPVSVLKKRIDSLRKALAKVPNVVLRQESVRDARIQAILSRGDRRIADMLLAESSERPVMKNIGRGTELDFLAFRERESGEIFPWDTVDHGISKTKLYRVYEKALLPQIKR</sequence>
<dbReference type="EMBL" id="CP003360">
    <property type="protein sequence ID" value="AFM27255.1"/>
    <property type="molecule type" value="Genomic_DNA"/>
</dbReference>
<dbReference type="SMART" id="SM00729">
    <property type="entry name" value="Elp3"/>
    <property type="match status" value="1"/>
</dbReference>
<dbReference type="AlphaFoldDB" id="I4CCG4"/>
<gene>
    <name evidence="2" type="ordered locus">Desti_4631</name>
</gene>
<organism evidence="2 3">
    <name type="scientific">Desulfomonile tiedjei (strain ATCC 49306 / DSM 6799 / DCB-1)</name>
    <dbReference type="NCBI Taxonomy" id="706587"/>
    <lineage>
        <taxon>Bacteria</taxon>
        <taxon>Pseudomonadati</taxon>
        <taxon>Thermodesulfobacteriota</taxon>
        <taxon>Desulfomonilia</taxon>
        <taxon>Desulfomonilales</taxon>
        <taxon>Desulfomonilaceae</taxon>
        <taxon>Desulfomonile</taxon>
    </lineage>
</organism>
<dbReference type="CDD" id="cd01335">
    <property type="entry name" value="Radical_SAM"/>
    <property type="match status" value="1"/>
</dbReference>
<keyword evidence="3" id="KW-1185">Reference proteome</keyword>
<dbReference type="PANTHER" id="PTHR42731:SF5">
    <property type="entry name" value="RADICAL SAM DOMAIN PROTEIN"/>
    <property type="match status" value="1"/>
</dbReference>
<dbReference type="eggNOG" id="COG1032">
    <property type="taxonomic scope" value="Bacteria"/>
</dbReference>
<dbReference type="InterPro" id="IPR006638">
    <property type="entry name" value="Elp3/MiaA/NifB-like_rSAM"/>
</dbReference>
<reference evidence="3" key="1">
    <citation type="submission" date="2012-06" db="EMBL/GenBank/DDBJ databases">
        <title>Complete sequence of chromosome of Desulfomonile tiedjei DSM 6799.</title>
        <authorList>
            <person name="Lucas S."/>
            <person name="Copeland A."/>
            <person name="Lapidus A."/>
            <person name="Glavina del Rio T."/>
            <person name="Dalin E."/>
            <person name="Tice H."/>
            <person name="Bruce D."/>
            <person name="Goodwin L."/>
            <person name="Pitluck S."/>
            <person name="Peters L."/>
            <person name="Ovchinnikova G."/>
            <person name="Zeytun A."/>
            <person name="Lu M."/>
            <person name="Kyrpides N."/>
            <person name="Mavromatis K."/>
            <person name="Ivanova N."/>
            <person name="Brettin T."/>
            <person name="Detter J.C."/>
            <person name="Han C."/>
            <person name="Larimer F."/>
            <person name="Land M."/>
            <person name="Hauser L."/>
            <person name="Markowitz V."/>
            <person name="Cheng J.-F."/>
            <person name="Hugenholtz P."/>
            <person name="Woyke T."/>
            <person name="Wu D."/>
            <person name="Spring S."/>
            <person name="Schroeder M."/>
            <person name="Brambilla E."/>
            <person name="Klenk H.-P."/>
            <person name="Eisen J.A."/>
        </authorList>
    </citation>
    <scope>NUCLEOTIDE SEQUENCE [LARGE SCALE GENOMIC DNA]</scope>
    <source>
        <strain evidence="3">ATCC 49306 / DSM 6799 / DCB-1</strain>
    </source>
</reference>
<dbReference type="RefSeq" id="WP_014812365.1">
    <property type="nucleotide sequence ID" value="NC_018025.1"/>
</dbReference>
<dbReference type="Pfam" id="PF04055">
    <property type="entry name" value="Radical_SAM"/>
    <property type="match status" value="1"/>
</dbReference>
<dbReference type="GO" id="GO:0051536">
    <property type="term" value="F:iron-sulfur cluster binding"/>
    <property type="evidence" value="ECO:0007669"/>
    <property type="project" value="InterPro"/>
</dbReference>
<feature type="domain" description="Radical SAM core" evidence="1">
    <location>
        <begin position="236"/>
        <end position="469"/>
    </location>
</feature>
<accession>I4CCG4</accession>
<dbReference type="Pfam" id="PF19864">
    <property type="entry name" value="Radical_SAM_N2"/>
    <property type="match status" value="1"/>
</dbReference>
<protein>
    <submittedName>
        <fullName evidence="2">Fe-S oxidoreductase</fullName>
    </submittedName>
</protein>
<dbReference type="GO" id="GO:0003824">
    <property type="term" value="F:catalytic activity"/>
    <property type="evidence" value="ECO:0007669"/>
    <property type="project" value="InterPro"/>
</dbReference>
<dbReference type="OrthoDB" id="9806827at2"/>
<dbReference type="KEGG" id="dti:Desti_4631"/>
<dbReference type="STRING" id="706587.Desti_4631"/>
<evidence type="ECO:0000313" key="2">
    <source>
        <dbReference type="EMBL" id="AFM27255.1"/>
    </source>
</evidence>
<dbReference type="PROSITE" id="PS51918">
    <property type="entry name" value="RADICAL_SAM"/>
    <property type="match status" value="1"/>
</dbReference>
<dbReference type="PANTHER" id="PTHR42731">
    <property type="entry name" value="SLL1084 PROTEIN"/>
    <property type="match status" value="1"/>
</dbReference>
<name>I4CCG4_DESTA</name>
<dbReference type="HOGENOM" id="CLU_011543_3_3_7"/>
<dbReference type="InterPro" id="IPR007197">
    <property type="entry name" value="rSAM"/>
</dbReference>
<proteinExistence type="predicted"/>
<dbReference type="InterPro" id="IPR045784">
    <property type="entry name" value="Radical_SAM_N2"/>
</dbReference>
<evidence type="ECO:0000259" key="1">
    <source>
        <dbReference type="PROSITE" id="PS51918"/>
    </source>
</evidence>
<dbReference type="InterPro" id="IPR023404">
    <property type="entry name" value="rSAM_horseshoe"/>
</dbReference>
<dbReference type="Gene3D" id="3.80.30.20">
    <property type="entry name" value="tm_1862 like domain"/>
    <property type="match status" value="1"/>
</dbReference>
<dbReference type="SFLD" id="SFLDG01082">
    <property type="entry name" value="B12-binding_domain_containing"/>
    <property type="match status" value="1"/>
</dbReference>
<dbReference type="SFLD" id="SFLDS00029">
    <property type="entry name" value="Radical_SAM"/>
    <property type="match status" value="1"/>
</dbReference>
<evidence type="ECO:0000313" key="3">
    <source>
        <dbReference type="Proteomes" id="UP000006055"/>
    </source>
</evidence>
<dbReference type="SUPFAM" id="SSF102114">
    <property type="entry name" value="Radical SAM enzymes"/>
    <property type="match status" value="1"/>
</dbReference>
<dbReference type="Proteomes" id="UP000006055">
    <property type="component" value="Chromosome"/>
</dbReference>